<dbReference type="SUPFAM" id="SSF46785">
    <property type="entry name" value="Winged helix' DNA-binding domain"/>
    <property type="match status" value="1"/>
</dbReference>
<sequence>MPTTLDLDTLRALLAIVELNSFSRAAERLGRSQSAISLQIARLESMVGHPLLERARGRVLGPTVKGAELVAHAREMIALNERAVTAMRRPASDAPIRLGMPADFLERDFASAVGEIRSRFPRAQLSVRTDLSARLAEDVDQGRLDLAFYKRAPSNAADAAIAFEPMAWFGKVPAPNRSDDAVPLVAFADGCAYRGEALRGLRLMGRDCSIACEARSLSALVGAVKAGLGYAALPVELGVRKSLQQASDLAGLPRLNAVELALGIAEGCNLPFARAIGGIIAERCALA</sequence>
<dbReference type="PANTHER" id="PTHR30579">
    <property type="entry name" value="TRANSCRIPTIONAL REGULATOR"/>
    <property type="match status" value="1"/>
</dbReference>
<evidence type="ECO:0000313" key="7">
    <source>
        <dbReference type="EMBL" id="KRQ07389.1"/>
    </source>
</evidence>
<gene>
    <name evidence="7" type="ORF">AOQ71_23925</name>
</gene>
<dbReference type="Pfam" id="PF00126">
    <property type="entry name" value="HTH_1"/>
    <property type="match status" value="1"/>
</dbReference>
<dbReference type="EMBL" id="LJYG01000098">
    <property type="protein sequence ID" value="KRQ07389.1"/>
    <property type="molecule type" value="Genomic_DNA"/>
</dbReference>
<dbReference type="PANTHER" id="PTHR30579:SF7">
    <property type="entry name" value="HTH-TYPE TRANSCRIPTIONAL REGULATOR LRHA-RELATED"/>
    <property type="match status" value="1"/>
</dbReference>
<evidence type="ECO:0000259" key="6">
    <source>
        <dbReference type="PROSITE" id="PS50931"/>
    </source>
</evidence>
<keyword evidence="8" id="KW-1185">Reference proteome</keyword>
<feature type="domain" description="HTH lysR-type" evidence="6">
    <location>
        <begin position="5"/>
        <end position="63"/>
    </location>
</feature>
<evidence type="ECO:0000256" key="3">
    <source>
        <dbReference type="ARBA" id="ARBA00023015"/>
    </source>
</evidence>
<comment type="similarity">
    <text evidence="2">Belongs to the LysR transcriptional regulatory family.</text>
</comment>
<dbReference type="InterPro" id="IPR036388">
    <property type="entry name" value="WH-like_DNA-bd_sf"/>
</dbReference>
<evidence type="ECO:0000256" key="1">
    <source>
        <dbReference type="ARBA" id="ARBA00003502"/>
    </source>
</evidence>
<comment type="caution">
    <text evidence="7">The sequence shown here is derived from an EMBL/GenBank/DDBJ whole genome shotgun (WGS) entry which is preliminary data.</text>
</comment>
<protein>
    <recommendedName>
        <fullName evidence="6">HTH lysR-type domain-containing protein</fullName>
    </recommendedName>
</protein>
<evidence type="ECO:0000256" key="4">
    <source>
        <dbReference type="ARBA" id="ARBA00023125"/>
    </source>
</evidence>
<dbReference type="Proteomes" id="UP000051936">
    <property type="component" value="Unassembled WGS sequence"/>
</dbReference>
<dbReference type="InterPro" id="IPR036390">
    <property type="entry name" value="WH_DNA-bd_sf"/>
</dbReference>
<dbReference type="RefSeq" id="WP_057751895.1">
    <property type="nucleotide sequence ID" value="NZ_LJYG01000098.1"/>
</dbReference>
<keyword evidence="3" id="KW-0805">Transcription regulation</keyword>
<proteinExistence type="inferred from homology"/>
<comment type="function">
    <text evidence="1">NodD regulates the expression of the nodABCFE genes which encode other nodulation proteins. NodD is also a negative regulator of its own expression. Binds flavonoids as inducers.</text>
</comment>
<dbReference type="AlphaFoldDB" id="A0A0R3DGB4"/>
<dbReference type="Gene3D" id="3.40.190.10">
    <property type="entry name" value="Periplasmic binding protein-like II"/>
    <property type="match status" value="2"/>
</dbReference>
<organism evidence="7 8">
    <name type="scientific">Bradyrhizobium manausense</name>
    <dbReference type="NCBI Taxonomy" id="989370"/>
    <lineage>
        <taxon>Bacteria</taxon>
        <taxon>Pseudomonadati</taxon>
        <taxon>Pseudomonadota</taxon>
        <taxon>Alphaproteobacteria</taxon>
        <taxon>Hyphomicrobiales</taxon>
        <taxon>Nitrobacteraceae</taxon>
        <taxon>Bradyrhizobium</taxon>
    </lineage>
</organism>
<name>A0A0R3DGB4_9BRAD</name>
<accession>A0A0R3DGB4</accession>
<dbReference type="PRINTS" id="PR00039">
    <property type="entry name" value="HTHLYSR"/>
</dbReference>
<dbReference type="STRING" id="989370.AOQ71_23925"/>
<evidence type="ECO:0000256" key="2">
    <source>
        <dbReference type="ARBA" id="ARBA00009437"/>
    </source>
</evidence>
<evidence type="ECO:0000313" key="8">
    <source>
        <dbReference type="Proteomes" id="UP000051936"/>
    </source>
</evidence>
<dbReference type="GO" id="GO:0003700">
    <property type="term" value="F:DNA-binding transcription factor activity"/>
    <property type="evidence" value="ECO:0007669"/>
    <property type="project" value="InterPro"/>
</dbReference>
<dbReference type="PROSITE" id="PS50931">
    <property type="entry name" value="HTH_LYSR"/>
    <property type="match status" value="1"/>
</dbReference>
<keyword evidence="5" id="KW-0804">Transcription</keyword>
<dbReference type="InterPro" id="IPR000847">
    <property type="entry name" value="LysR_HTH_N"/>
</dbReference>
<reference evidence="7 8" key="1">
    <citation type="submission" date="2015-09" db="EMBL/GenBank/DDBJ databases">
        <title>Draft Genome Sequence of Bradyrhizobium manausense Strain BR 3351T, a Novel Symbiotic Nitrogen-Fixing Alphaproteobacterium Isolated from Brazilian Amazon Rain Forest.</title>
        <authorList>
            <person name="De Araujo J.L."/>
            <person name="Zilli J.E."/>
        </authorList>
    </citation>
    <scope>NUCLEOTIDE SEQUENCE [LARGE SCALE GENOMIC DNA]</scope>
    <source>
        <strain evidence="7 8">BR3351</strain>
    </source>
</reference>
<keyword evidence="4" id="KW-0238">DNA-binding</keyword>
<dbReference type="InterPro" id="IPR050176">
    <property type="entry name" value="LTTR"/>
</dbReference>
<dbReference type="InterPro" id="IPR005119">
    <property type="entry name" value="LysR_subst-bd"/>
</dbReference>
<dbReference type="Pfam" id="PF03466">
    <property type="entry name" value="LysR_substrate"/>
    <property type="match status" value="1"/>
</dbReference>
<dbReference type="GO" id="GO:0003677">
    <property type="term" value="F:DNA binding"/>
    <property type="evidence" value="ECO:0007669"/>
    <property type="project" value="UniProtKB-KW"/>
</dbReference>
<evidence type="ECO:0000256" key="5">
    <source>
        <dbReference type="ARBA" id="ARBA00023163"/>
    </source>
</evidence>
<dbReference type="SUPFAM" id="SSF53850">
    <property type="entry name" value="Periplasmic binding protein-like II"/>
    <property type="match status" value="1"/>
</dbReference>
<dbReference type="Gene3D" id="1.10.10.10">
    <property type="entry name" value="Winged helix-like DNA-binding domain superfamily/Winged helix DNA-binding domain"/>
    <property type="match status" value="1"/>
</dbReference>
<dbReference type="OrthoDB" id="1631201at2"/>